<keyword evidence="9 21" id="KW-0418">Kinase</keyword>
<dbReference type="InterPro" id="IPR004358">
    <property type="entry name" value="Sig_transdc_His_kin-like_C"/>
</dbReference>
<dbReference type="Gene3D" id="3.30.565.10">
    <property type="entry name" value="Histidine kinase-like ATPase, C-terminal domain"/>
    <property type="match status" value="1"/>
</dbReference>
<dbReference type="EMBL" id="CP133594">
    <property type="protein sequence ID" value="WMW23455.1"/>
    <property type="molecule type" value="Genomic_DNA"/>
</dbReference>
<dbReference type="Gene3D" id="3.30.450.20">
    <property type="entry name" value="PAS domain"/>
    <property type="match status" value="1"/>
</dbReference>
<dbReference type="CDD" id="cd00088">
    <property type="entry name" value="HPT"/>
    <property type="match status" value="1"/>
</dbReference>
<dbReference type="CDD" id="cd00082">
    <property type="entry name" value="HisKA"/>
    <property type="match status" value="1"/>
</dbReference>
<evidence type="ECO:0000259" key="19">
    <source>
        <dbReference type="PROSITE" id="PS50113"/>
    </source>
</evidence>
<keyword evidence="22" id="KW-1185">Reference proteome</keyword>
<dbReference type="InterPro" id="IPR036641">
    <property type="entry name" value="HPT_dom_sf"/>
</dbReference>
<keyword evidence="10" id="KW-0067">ATP-binding</keyword>
<feature type="domain" description="PAC" evidence="19">
    <location>
        <begin position="295"/>
        <end position="349"/>
    </location>
</feature>
<sequence length="877" mass="99368">MYLNYYAIPLIILACLLSVLIFHIQKHKNTNGTTSFSLLLFFIIIYAFFYAFEISSTTLNSALTFYKLEYIGIAFIPLFMLIFAIKYTGKKHLLTTPAIVATFAIPLITMILVFTTGKHTLYHKEIFLSSETIFPSLVFEPGIWYGVQQFYQIACIIFSIILLLKMWLEVIPAFRKQVTIVMIGIMVPFLVLLLYIARIFPLGLDPIPYSLAFSGLLIYVGMTHYKLLDVAPLARSLLFEKLPDGVIVLDGMQRIVDYNHSAIKYLELTSEDIGRHASKVLASWPELIDNIQSTHGIDSIEVNKNIDGASVWLNVDFLPLLDDNRNIMGQMIALRNITEKKKAEEILLETNRYLEEATAHAQNMAAQAEMANRAKSEFLANMSHEIRTPLNGVIGFSDILMQTELTDSQFHYMQTVYTSANTLLDLVNDVLDFSKIEAGKLELDPEITELTELLNQITDIVKYKAHEKELELKLKIVSDIPKHIIVDNLRLRQILINLLSNAIKFTEKGEIELKVETFNIPDDTHEIGIKFSVKDTGIGIAEKNRDKIFDSFSQEDGSINRRYGGTGLGLTISNRLLEMMGSKLELESEVGKGSTFYFTVVLPVKEEEKTIITDVPENPCKALTEDKKEAKYSILIAEDNQTNMELASIIISGLLPKAEILKAGTGTEVVQIFKEKKPDLIFMDIQMPEMDGYDATREIRKLESQNRMLTPIIAITANAFKGEKERCLKAGMDDQITKPIISNMIQHILDKWLFMIEINRNNDNNDDAIESVHFDKEKLLEAINENEEVYCMLTSMAIGSITSNLEDIITDLSNKDIQRVKAHVHKMKGAALNINFNILGNLAKELEEAIELNGEIVPDLLEQMKDEIEFVKLDLEK</sequence>
<evidence type="ECO:0000259" key="20">
    <source>
        <dbReference type="PROSITE" id="PS50894"/>
    </source>
</evidence>
<dbReference type="Gene3D" id="3.40.50.2300">
    <property type="match status" value="1"/>
</dbReference>
<dbReference type="NCBIfam" id="TIGR00229">
    <property type="entry name" value="sensory_box"/>
    <property type="match status" value="1"/>
</dbReference>
<organism evidence="21 22">
    <name type="scientific">Methanolobus mangrovi</name>
    <dbReference type="NCBI Taxonomy" id="3072977"/>
    <lineage>
        <taxon>Archaea</taxon>
        <taxon>Methanobacteriati</taxon>
        <taxon>Methanobacteriota</taxon>
        <taxon>Stenosarchaea group</taxon>
        <taxon>Methanomicrobia</taxon>
        <taxon>Methanosarcinales</taxon>
        <taxon>Methanosarcinaceae</taxon>
        <taxon>Methanolobus</taxon>
    </lineage>
</organism>
<feature type="transmembrane region" description="Helical" evidence="16">
    <location>
        <begin position="92"/>
        <end position="114"/>
    </location>
</feature>
<dbReference type="InterPro" id="IPR031621">
    <property type="entry name" value="HisKA_7TM"/>
</dbReference>
<dbReference type="PANTHER" id="PTHR45339:SF1">
    <property type="entry name" value="HYBRID SIGNAL TRANSDUCTION HISTIDINE KINASE J"/>
    <property type="match status" value="1"/>
</dbReference>
<dbReference type="Pfam" id="PF13426">
    <property type="entry name" value="PAS_9"/>
    <property type="match status" value="1"/>
</dbReference>
<feature type="transmembrane region" description="Helical" evidence="16">
    <location>
        <begin position="64"/>
        <end position="85"/>
    </location>
</feature>
<dbReference type="InterPro" id="IPR001789">
    <property type="entry name" value="Sig_transdc_resp-reg_receiver"/>
</dbReference>
<name>A0AA51UHY2_9EURY</name>
<keyword evidence="6" id="KW-0808">Transferase</keyword>
<dbReference type="InterPro" id="IPR000700">
    <property type="entry name" value="PAS-assoc_C"/>
</dbReference>
<evidence type="ECO:0000256" key="15">
    <source>
        <dbReference type="PROSITE-ProRule" id="PRU00169"/>
    </source>
</evidence>
<dbReference type="SMART" id="SM00387">
    <property type="entry name" value="HATPase_c"/>
    <property type="match status" value="1"/>
</dbReference>
<dbReference type="InterPro" id="IPR035965">
    <property type="entry name" value="PAS-like_dom_sf"/>
</dbReference>
<evidence type="ECO:0000256" key="11">
    <source>
        <dbReference type="ARBA" id="ARBA00022989"/>
    </source>
</evidence>
<dbReference type="EC" id="2.7.13.3" evidence="3"/>
<reference evidence="21" key="1">
    <citation type="submission" date="2023-08" db="EMBL/GenBank/DDBJ databases">
        <title>Methanolobus mangrovi sp. nov. and Methanolobus sediminis sp. nov, two novel methylotrophic methanogens isolated from mangrove sediments in China.</title>
        <authorList>
            <person name="Zhou J."/>
        </authorList>
    </citation>
    <scope>NUCLEOTIDE SEQUENCE</scope>
    <source>
        <strain evidence="21">FTZ2</strain>
    </source>
</reference>
<dbReference type="PROSITE" id="PS50110">
    <property type="entry name" value="RESPONSE_REGULATORY"/>
    <property type="match status" value="1"/>
</dbReference>
<dbReference type="SUPFAM" id="SSF52172">
    <property type="entry name" value="CheY-like"/>
    <property type="match status" value="1"/>
</dbReference>
<dbReference type="CDD" id="cd16922">
    <property type="entry name" value="HATPase_EvgS-ArcB-TorS-like"/>
    <property type="match status" value="1"/>
</dbReference>
<dbReference type="PROSITE" id="PS50894">
    <property type="entry name" value="HPT"/>
    <property type="match status" value="1"/>
</dbReference>
<dbReference type="SUPFAM" id="SSF47384">
    <property type="entry name" value="Homodimeric domain of signal transducing histidine kinase"/>
    <property type="match status" value="1"/>
</dbReference>
<comment type="subcellular location">
    <subcellularLocation>
        <location evidence="2">Cell membrane</location>
        <topology evidence="2">Multi-pass membrane protein</topology>
    </subcellularLocation>
</comment>
<dbReference type="InterPro" id="IPR008207">
    <property type="entry name" value="Sig_transdc_His_kin_Hpt_dom"/>
</dbReference>
<keyword evidence="8" id="KW-0547">Nucleotide-binding</keyword>
<evidence type="ECO:0000256" key="9">
    <source>
        <dbReference type="ARBA" id="ARBA00022777"/>
    </source>
</evidence>
<dbReference type="FunFam" id="1.10.287.130:FF:000003">
    <property type="entry name" value="Histidine kinase"/>
    <property type="match status" value="1"/>
</dbReference>
<evidence type="ECO:0000256" key="6">
    <source>
        <dbReference type="ARBA" id="ARBA00022679"/>
    </source>
</evidence>
<evidence type="ECO:0000313" key="22">
    <source>
        <dbReference type="Proteomes" id="UP001183006"/>
    </source>
</evidence>
<dbReference type="InterPro" id="IPR011006">
    <property type="entry name" value="CheY-like_superfamily"/>
</dbReference>
<feature type="domain" description="HPt" evidence="20">
    <location>
        <begin position="786"/>
        <end position="877"/>
    </location>
</feature>
<feature type="transmembrane region" description="Helical" evidence="16">
    <location>
        <begin position="6"/>
        <end position="24"/>
    </location>
</feature>
<dbReference type="GeneID" id="84229885"/>
<gene>
    <name evidence="21" type="ORF">RE476_07050</name>
</gene>
<evidence type="ECO:0000256" key="10">
    <source>
        <dbReference type="ARBA" id="ARBA00022840"/>
    </source>
</evidence>
<dbReference type="Pfam" id="PF01627">
    <property type="entry name" value="Hpt"/>
    <property type="match status" value="1"/>
</dbReference>
<dbReference type="RefSeq" id="WP_309309571.1">
    <property type="nucleotide sequence ID" value="NZ_CP133594.1"/>
</dbReference>
<feature type="domain" description="Response regulatory" evidence="18">
    <location>
        <begin position="633"/>
        <end position="753"/>
    </location>
</feature>
<keyword evidence="11 16" id="KW-1133">Transmembrane helix</keyword>
<keyword evidence="4" id="KW-1003">Cell membrane</keyword>
<dbReference type="Pfam" id="PF00072">
    <property type="entry name" value="Response_reg"/>
    <property type="match status" value="1"/>
</dbReference>
<evidence type="ECO:0000256" key="7">
    <source>
        <dbReference type="ARBA" id="ARBA00022692"/>
    </source>
</evidence>
<dbReference type="SUPFAM" id="SSF55785">
    <property type="entry name" value="PYP-like sensor domain (PAS domain)"/>
    <property type="match status" value="1"/>
</dbReference>
<dbReference type="InterPro" id="IPR005467">
    <property type="entry name" value="His_kinase_dom"/>
</dbReference>
<dbReference type="CDD" id="cd17546">
    <property type="entry name" value="REC_hyHK_CKI1_RcsC-like"/>
    <property type="match status" value="1"/>
</dbReference>
<evidence type="ECO:0000313" key="21">
    <source>
        <dbReference type="EMBL" id="WMW23455.1"/>
    </source>
</evidence>
<feature type="domain" description="Histidine kinase" evidence="17">
    <location>
        <begin position="381"/>
        <end position="606"/>
    </location>
</feature>
<keyword evidence="12" id="KW-0902">Two-component regulatory system</keyword>
<dbReference type="FunFam" id="3.30.565.10:FF:000010">
    <property type="entry name" value="Sensor histidine kinase RcsC"/>
    <property type="match status" value="1"/>
</dbReference>
<dbReference type="Proteomes" id="UP001183006">
    <property type="component" value="Chromosome"/>
</dbReference>
<evidence type="ECO:0000256" key="5">
    <source>
        <dbReference type="ARBA" id="ARBA00022553"/>
    </source>
</evidence>
<dbReference type="InterPro" id="IPR036097">
    <property type="entry name" value="HisK_dim/P_sf"/>
</dbReference>
<dbReference type="GO" id="GO:0000155">
    <property type="term" value="F:phosphorelay sensor kinase activity"/>
    <property type="evidence" value="ECO:0007669"/>
    <property type="project" value="InterPro"/>
</dbReference>
<dbReference type="CDD" id="cd00130">
    <property type="entry name" value="PAS"/>
    <property type="match status" value="1"/>
</dbReference>
<dbReference type="Gene3D" id="1.10.287.130">
    <property type="match status" value="1"/>
</dbReference>
<feature type="transmembrane region" description="Helical" evidence="16">
    <location>
        <begin position="36"/>
        <end position="52"/>
    </location>
</feature>
<evidence type="ECO:0000256" key="13">
    <source>
        <dbReference type="ARBA" id="ARBA00023136"/>
    </source>
</evidence>
<evidence type="ECO:0000259" key="18">
    <source>
        <dbReference type="PROSITE" id="PS50110"/>
    </source>
</evidence>
<dbReference type="Pfam" id="PF02518">
    <property type="entry name" value="HATPase_c"/>
    <property type="match status" value="1"/>
</dbReference>
<dbReference type="Pfam" id="PF00512">
    <property type="entry name" value="HisKA"/>
    <property type="match status" value="1"/>
</dbReference>
<keyword evidence="7 16" id="KW-0812">Transmembrane</keyword>
<dbReference type="InterPro" id="IPR003661">
    <property type="entry name" value="HisK_dim/P_dom"/>
</dbReference>
<feature type="transmembrane region" description="Helical" evidence="16">
    <location>
        <begin position="150"/>
        <end position="168"/>
    </location>
</feature>
<evidence type="ECO:0000256" key="8">
    <source>
        <dbReference type="ARBA" id="ARBA00022741"/>
    </source>
</evidence>
<dbReference type="AlphaFoldDB" id="A0AA51UHY2"/>
<dbReference type="PRINTS" id="PR00344">
    <property type="entry name" value="BCTRLSENSOR"/>
</dbReference>
<evidence type="ECO:0000256" key="1">
    <source>
        <dbReference type="ARBA" id="ARBA00000085"/>
    </source>
</evidence>
<keyword evidence="5 15" id="KW-0597">Phosphoprotein</keyword>
<keyword evidence="13 16" id="KW-0472">Membrane</keyword>
<dbReference type="PANTHER" id="PTHR45339">
    <property type="entry name" value="HYBRID SIGNAL TRANSDUCTION HISTIDINE KINASE J"/>
    <property type="match status" value="1"/>
</dbReference>
<dbReference type="PROSITE" id="PS50113">
    <property type="entry name" value="PAC"/>
    <property type="match status" value="1"/>
</dbReference>
<evidence type="ECO:0000256" key="2">
    <source>
        <dbReference type="ARBA" id="ARBA00004651"/>
    </source>
</evidence>
<evidence type="ECO:0000259" key="17">
    <source>
        <dbReference type="PROSITE" id="PS50109"/>
    </source>
</evidence>
<dbReference type="Gene3D" id="1.20.120.160">
    <property type="entry name" value="HPT domain"/>
    <property type="match status" value="1"/>
</dbReference>
<dbReference type="InterPro" id="IPR000014">
    <property type="entry name" value="PAS"/>
</dbReference>
<accession>A0AA51UHY2</accession>
<evidence type="ECO:0000256" key="16">
    <source>
        <dbReference type="SAM" id="Phobius"/>
    </source>
</evidence>
<dbReference type="InterPro" id="IPR036890">
    <property type="entry name" value="HATPase_C_sf"/>
</dbReference>
<evidence type="ECO:0000256" key="14">
    <source>
        <dbReference type="PROSITE-ProRule" id="PRU00110"/>
    </source>
</evidence>
<evidence type="ECO:0000256" key="3">
    <source>
        <dbReference type="ARBA" id="ARBA00012438"/>
    </source>
</evidence>
<proteinExistence type="predicted"/>
<protein>
    <recommendedName>
        <fullName evidence="3">histidine kinase</fullName>
        <ecNumber evidence="3">2.7.13.3</ecNumber>
    </recommendedName>
</protein>
<evidence type="ECO:0000256" key="12">
    <source>
        <dbReference type="ARBA" id="ARBA00023012"/>
    </source>
</evidence>
<dbReference type="GO" id="GO:0005524">
    <property type="term" value="F:ATP binding"/>
    <property type="evidence" value="ECO:0007669"/>
    <property type="project" value="UniProtKB-KW"/>
</dbReference>
<dbReference type="SUPFAM" id="SSF47226">
    <property type="entry name" value="Histidine-containing phosphotransfer domain, HPT domain"/>
    <property type="match status" value="1"/>
</dbReference>
<dbReference type="SUPFAM" id="SSF55874">
    <property type="entry name" value="ATPase domain of HSP90 chaperone/DNA topoisomerase II/histidine kinase"/>
    <property type="match status" value="1"/>
</dbReference>
<dbReference type="Pfam" id="PF16927">
    <property type="entry name" value="HisKA_7TM"/>
    <property type="match status" value="1"/>
</dbReference>
<dbReference type="GO" id="GO:0005886">
    <property type="term" value="C:plasma membrane"/>
    <property type="evidence" value="ECO:0007669"/>
    <property type="project" value="UniProtKB-SubCell"/>
</dbReference>
<feature type="modified residue" description="4-aspartylphosphate" evidence="15">
    <location>
        <position position="684"/>
    </location>
</feature>
<feature type="modified residue" description="Phosphohistidine" evidence="14">
    <location>
        <position position="825"/>
    </location>
</feature>
<dbReference type="PROSITE" id="PS50109">
    <property type="entry name" value="HIS_KIN"/>
    <property type="match status" value="1"/>
</dbReference>
<dbReference type="SMART" id="SM00448">
    <property type="entry name" value="REC"/>
    <property type="match status" value="1"/>
</dbReference>
<dbReference type="KEGG" id="mmav:RE476_07050"/>
<comment type="catalytic activity">
    <reaction evidence="1">
        <text>ATP + protein L-histidine = ADP + protein N-phospho-L-histidine.</text>
        <dbReference type="EC" id="2.7.13.3"/>
    </reaction>
</comment>
<dbReference type="SMART" id="SM00388">
    <property type="entry name" value="HisKA"/>
    <property type="match status" value="1"/>
</dbReference>
<dbReference type="InterPro" id="IPR003594">
    <property type="entry name" value="HATPase_dom"/>
</dbReference>
<evidence type="ECO:0000256" key="4">
    <source>
        <dbReference type="ARBA" id="ARBA00022475"/>
    </source>
</evidence>
<feature type="transmembrane region" description="Helical" evidence="16">
    <location>
        <begin position="180"/>
        <end position="201"/>
    </location>
</feature>